<organism evidence="2 3">
    <name type="scientific">Penicillium brevicompactum</name>
    <dbReference type="NCBI Taxonomy" id="5074"/>
    <lineage>
        <taxon>Eukaryota</taxon>
        <taxon>Fungi</taxon>
        <taxon>Dikarya</taxon>
        <taxon>Ascomycota</taxon>
        <taxon>Pezizomycotina</taxon>
        <taxon>Eurotiomycetes</taxon>
        <taxon>Eurotiomycetidae</taxon>
        <taxon>Eurotiales</taxon>
        <taxon>Aspergillaceae</taxon>
        <taxon>Penicillium</taxon>
    </lineage>
</organism>
<evidence type="ECO:0000256" key="1">
    <source>
        <dbReference type="SAM" id="MobiDB-lite"/>
    </source>
</evidence>
<dbReference type="EMBL" id="JAPZBR010000003">
    <property type="protein sequence ID" value="KAJ5357273.1"/>
    <property type="molecule type" value="Genomic_DNA"/>
</dbReference>
<reference evidence="2" key="1">
    <citation type="submission" date="2022-12" db="EMBL/GenBank/DDBJ databases">
        <authorList>
            <person name="Petersen C."/>
        </authorList>
    </citation>
    <scope>NUCLEOTIDE SEQUENCE</scope>
    <source>
        <strain evidence="2">IBT 35675</strain>
    </source>
</reference>
<evidence type="ECO:0000313" key="3">
    <source>
        <dbReference type="Proteomes" id="UP001148299"/>
    </source>
</evidence>
<protein>
    <submittedName>
        <fullName evidence="2">Histidine phosphatase superfamily</fullName>
    </submittedName>
</protein>
<gene>
    <name evidence="2" type="ORF">N7541_004431</name>
</gene>
<dbReference type="CDD" id="cd07067">
    <property type="entry name" value="HP_PGM_like"/>
    <property type="match status" value="1"/>
</dbReference>
<dbReference type="GO" id="GO:0005737">
    <property type="term" value="C:cytoplasm"/>
    <property type="evidence" value="ECO:0007669"/>
    <property type="project" value="TreeGrafter"/>
</dbReference>
<dbReference type="PANTHER" id="PTHR48100:SF54">
    <property type="entry name" value="PHOSPHATASE SPAC5H10.03-RELATED"/>
    <property type="match status" value="1"/>
</dbReference>
<accession>A0A9W9RBT0</accession>
<dbReference type="InterPro" id="IPR013078">
    <property type="entry name" value="His_Pase_superF_clade-1"/>
</dbReference>
<comment type="caution">
    <text evidence="2">The sequence shown here is derived from an EMBL/GenBank/DDBJ whole genome shotgun (WGS) entry which is preliminary data.</text>
</comment>
<keyword evidence="3" id="KW-1185">Reference proteome</keyword>
<evidence type="ECO:0000313" key="2">
    <source>
        <dbReference type="EMBL" id="KAJ5357273.1"/>
    </source>
</evidence>
<proteinExistence type="predicted"/>
<dbReference type="AlphaFoldDB" id="A0A9W9RBT0"/>
<dbReference type="Proteomes" id="UP001148299">
    <property type="component" value="Unassembled WGS sequence"/>
</dbReference>
<name>A0A9W9RBT0_PENBR</name>
<dbReference type="GO" id="GO:0016791">
    <property type="term" value="F:phosphatase activity"/>
    <property type="evidence" value="ECO:0007669"/>
    <property type="project" value="TreeGrafter"/>
</dbReference>
<dbReference type="SUPFAM" id="SSF53254">
    <property type="entry name" value="Phosphoglycerate mutase-like"/>
    <property type="match status" value="1"/>
</dbReference>
<dbReference type="Gene3D" id="3.40.50.1240">
    <property type="entry name" value="Phosphoglycerate mutase-like"/>
    <property type="match status" value="1"/>
</dbReference>
<dbReference type="InterPro" id="IPR029033">
    <property type="entry name" value="His_PPase_superfam"/>
</dbReference>
<feature type="region of interest" description="Disordered" evidence="1">
    <location>
        <begin position="213"/>
        <end position="259"/>
    </location>
</feature>
<dbReference type="InterPro" id="IPR050275">
    <property type="entry name" value="PGM_Phosphatase"/>
</dbReference>
<sequence>MPPKIHLVRHVEGVHNLSHEFWYVRDPQITDKGKAQCAKLRDEFPDHANVELVVASPLRRTIYTALEAFAPVFEGRKDLKLILNADLQEASDFPCDIGSDVANLRKEFEESSVSIDFDLIPENWNQKASLRPLEVASLQTGRYHPGREAVSARAREARLWLKARPEKEIVVVAHGGLMHFLNGDWEDCCKNEATGWDNAEYRTYEFDTTRIDEDLPLLETPGSRLRRGKTGPQPSHEEQSSLRENGLRGWAEQGYAVPE</sequence>
<reference evidence="2" key="2">
    <citation type="journal article" date="2023" name="IMA Fungus">
        <title>Comparative genomic study of the Penicillium genus elucidates a diverse pangenome and 15 lateral gene transfer events.</title>
        <authorList>
            <person name="Petersen C."/>
            <person name="Sorensen T."/>
            <person name="Nielsen M.R."/>
            <person name="Sondergaard T.E."/>
            <person name="Sorensen J.L."/>
            <person name="Fitzpatrick D.A."/>
            <person name="Frisvad J.C."/>
            <person name="Nielsen K.L."/>
        </authorList>
    </citation>
    <scope>NUCLEOTIDE SEQUENCE</scope>
    <source>
        <strain evidence="2">IBT 35675</strain>
    </source>
</reference>
<dbReference type="SMART" id="SM00855">
    <property type="entry name" value="PGAM"/>
    <property type="match status" value="1"/>
</dbReference>
<dbReference type="PANTHER" id="PTHR48100">
    <property type="entry name" value="BROAD-SPECIFICITY PHOSPHATASE YOR283W-RELATED"/>
    <property type="match status" value="1"/>
</dbReference>
<dbReference type="Pfam" id="PF00300">
    <property type="entry name" value="His_Phos_1"/>
    <property type="match status" value="1"/>
</dbReference>